<gene>
    <name evidence="1" type="ORF">PORY_002532</name>
</gene>
<accession>A0ACB7CGA0</accession>
<sequence>MVLRGISYGFHKLCKGTFRKVDSFFFKLKTPALRNLSVNVQSQEKQANNIIKYIDEHTFTLDDILCSEKVNIDEKVDDKILKDIYQMSFFSVPENNEKKKIIEIMSKYLQLVKSIENVDVENVERLVNIRKDKPVRLTLEDGFNEIGTSSKWDVLSLTKNKENNFFVVSKKTHESLQ</sequence>
<evidence type="ECO:0000313" key="1">
    <source>
        <dbReference type="EMBL" id="KAG4304009.1"/>
    </source>
</evidence>
<proteinExistence type="predicted"/>
<evidence type="ECO:0000313" key="2">
    <source>
        <dbReference type="Proteomes" id="UP000768646"/>
    </source>
</evidence>
<reference evidence="1 2" key="1">
    <citation type="journal article" date="2021" name="Commun. Biol.">
        <title>Genomic insights into the host specific adaptation of the Pneumocystis genus.</title>
        <authorList>
            <person name="Cisse O.H."/>
            <person name="Ma L."/>
            <person name="Dekker J.P."/>
            <person name="Khil P.P."/>
            <person name="Youn J.-H."/>
            <person name="Brenchley J.M."/>
            <person name="Blair R."/>
            <person name="Pahar B."/>
            <person name="Chabe M."/>
            <person name="Van Rompay K.K.A."/>
            <person name="Keesler R."/>
            <person name="Sukura A."/>
            <person name="Hirsch V."/>
            <person name="Kutty G."/>
            <person name="Liu Y."/>
            <person name="Peng L."/>
            <person name="Chen J."/>
            <person name="Song J."/>
            <person name="Weissenbacher-Lang C."/>
            <person name="Xu J."/>
            <person name="Upham N.S."/>
            <person name="Stajich J.E."/>
            <person name="Cuomo C.A."/>
            <person name="Cushion M.T."/>
            <person name="Kovacs J.A."/>
        </authorList>
    </citation>
    <scope>NUCLEOTIDE SEQUENCE [LARGE SCALE GENOMIC DNA]</scope>
    <source>
        <strain evidence="1 2">RABM</strain>
    </source>
</reference>
<name>A0ACB7CGA0_9ASCO</name>
<dbReference type="EMBL" id="JABTEG010000012">
    <property type="protein sequence ID" value="KAG4304009.1"/>
    <property type="molecule type" value="Genomic_DNA"/>
</dbReference>
<protein>
    <submittedName>
        <fullName evidence="1">Uncharacterized protein</fullName>
    </submittedName>
</protein>
<organism evidence="1 2">
    <name type="scientific">Pneumocystis oryctolagi</name>
    <dbReference type="NCBI Taxonomy" id="42067"/>
    <lineage>
        <taxon>Eukaryota</taxon>
        <taxon>Fungi</taxon>
        <taxon>Dikarya</taxon>
        <taxon>Ascomycota</taxon>
        <taxon>Taphrinomycotina</taxon>
        <taxon>Pneumocystomycetes</taxon>
        <taxon>Pneumocystaceae</taxon>
        <taxon>Pneumocystis</taxon>
    </lineage>
</organism>
<keyword evidence="2" id="KW-1185">Reference proteome</keyword>
<dbReference type="Proteomes" id="UP000768646">
    <property type="component" value="Unassembled WGS sequence"/>
</dbReference>
<comment type="caution">
    <text evidence="1">The sequence shown here is derived from an EMBL/GenBank/DDBJ whole genome shotgun (WGS) entry which is preliminary data.</text>
</comment>